<dbReference type="Pfam" id="PF10176">
    <property type="entry name" value="NEDD4_Bsd2"/>
    <property type="match status" value="1"/>
</dbReference>
<comment type="subcellular location">
    <subcellularLocation>
        <location evidence="1">Membrane</location>
        <topology evidence="1">Multi-pass membrane protein</topology>
    </subcellularLocation>
</comment>
<evidence type="ECO:0000256" key="1">
    <source>
        <dbReference type="ARBA" id="ARBA00004141"/>
    </source>
</evidence>
<dbReference type="GO" id="GO:0016020">
    <property type="term" value="C:membrane"/>
    <property type="evidence" value="ECO:0007669"/>
    <property type="project" value="UniProtKB-SubCell"/>
</dbReference>
<evidence type="ECO:0000256" key="3">
    <source>
        <dbReference type="ARBA" id="ARBA00022989"/>
    </source>
</evidence>
<keyword evidence="3 6" id="KW-1133">Transmembrane helix</keyword>
<feature type="compositionally biased region" description="Polar residues" evidence="5">
    <location>
        <begin position="85"/>
        <end position="94"/>
    </location>
</feature>
<gene>
    <name evidence="7" type="ORF">BDEG_26181</name>
</gene>
<dbReference type="AlphaFoldDB" id="A0A177WRL0"/>
<evidence type="ECO:0000256" key="6">
    <source>
        <dbReference type="SAM" id="Phobius"/>
    </source>
</evidence>
<dbReference type="GO" id="GO:0007034">
    <property type="term" value="P:vacuolar transport"/>
    <property type="evidence" value="ECO:0007669"/>
    <property type="project" value="InterPro"/>
</dbReference>
<dbReference type="eggNOG" id="KOG4812">
    <property type="taxonomic scope" value="Eukaryota"/>
</dbReference>
<dbReference type="GO" id="GO:0005794">
    <property type="term" value="C:Golgi apparatus"/>
    <property type="evidence" value="ECO:0007669"/>
    <property type="project" value="TreeGrafter"/>
</dbReference>
<dbReference type="PANTHER" id="PTHR13396">
    <property type="entry name" value="NEDD4 FAMILY INTERACTING PROTEIN 1/2"/>
    <property type="match status" value="1"/>
</dbReference>
<dbReference type="GO" id="GO:0031398">
    <property type="term" value="P:positive regulation of protein ubiquitination"/>
    <property type="evidence" value="ECO:0007669"/>
    <property type="project" value="TreeGrafter"/>
</dbReference>
<feature type="transmembrane region" description="Helical" evidence="6">
    <location>
        <begin position="244"/>
        <end position="262"/>
    </location>
</feature>
<reference evidence="7 8" key="1">
    <citation type="submission" date="2006-10" db="EMBL/GenBank/DDBJ databases">
        <title>The Genome Sequence of Batrachochytrium dendrobatidis JEL423.</title>
        <authorList>
            <consortium name="The Broad Institute Genome Sequencing Platform"/>
            <person name="Birren B."/>
            <person name="Lander E."/>
            <person name="Galagan J."/>
            <person name="Cuomo C."/>
            <person name="Devon K."/>
            <person name="Jaffe D."/>
            <person name="Butler J."/>
            <person name="Alvarez P."/>
            <person name="Gnerre S."/>
            <person name="Grabherr M."/>
            <person name="Kleber M."/>
            <person name="Mauceli E."/>
            <person name="Brockman W."/>
            <person name="Young S."/>
            <person name="LaButti K."/>
            <person name="Sykes S."/>
            <person name="DeCaprio D."/>
            <person name="Crawford M."/>
            <person name="Koehrsen M."/>
            <person name="Engels R."/>
            <person name="Montgomery P."/>
            <person name="Pearson M."/>
            <person name="Howarth C."/>
            <person name="Larson L."/>
            <person name="White J."/>
            <person name="O'Leary S."/>
            <person name="Kodira C."/>
            <person name="Zeng Q."/>
            <person name="Yandava C."/>
            <person name="Alvarado L."/>
            <person name="Longcore J."/>
            <person name="James T."/>
        </authorList>
    </citation>
    <scope>NUCLEOTIDE SEQUENCE [LARGE SCALE GENOMIC DNA]</scope>
    <source>
        <strain evidence="7 8">JEL423</strain>
    </source>
</reference>
<protein>
    <recommendedName>
        <fullName evidence="9">Metal homeostatis protein bsd2</fullName>
    </recommendedName>
</protein>
<feature type="transmembrane region" description="Helical" evidence="6">
    <location>
        <begin position="166"/>
        <end position="190"/>
    </location>
</feature>
<dbReference type="OrthoDB" id="10003116at2759"/>
<name>A0A177WRL0_BATDL</name>
<feature type="region of interest" description="Disordered" evidence="5">
    <location>
        <begin position="61"/>
        <end position="100"/>
    </location>
</feature>
<evidence type="ECO:0000256" key="5">
    <source>
        <dbReference type="SAM" id="MobiDB-lite"/>
    </source>
</evidence>
<dbReference type="EMBL" id="DS022308">
    <property type="protein sequence ID" value="OAJ42767.1"/>
    <property type="molecule type" value="Genomic_DNA"/>
</dbReference>
<feature type="region of interest" description="Disordered" evidence="5">
    <location>
        <begin position="1"/>
        <end position="27"/>
    </location>
</feature>
<evidence type="ECO:0000313" key="7">
    <source>
        <dbReference type="EMBL" id="OAJ42767.1"/>
    </source>
</evidence>
<keyword evidence="2 6" id="KW-0812">Transmembrane</keyword>
<dbReference type="GO" id="GO:0005783">
    <property type="term" value="C:endoplasmic reticulum"/>
    <property type="evidence" value="ECO:0007669"/>
    <property type="project" value="TreeGrafter"/>
</dbReference>
<dbReference type="GO" id="GO:0048471">
    <property type="term" value="C:perinuclear region of cytoplasm"/>
    <property type="evidence" value="ECO:0007669"/>
    <property type="project" value="TreeGrafter"/>
</dbReference>
<dbReference type="GO" id="GO:0006511">
    <property type="term" value="P:ubiquitin-dependent protein catabolic process"/>
    <property type="evidence" value="ECO:0007669"/>
    <property type="project" value="TreeGrafter"/>
</dbReference>
<sequence>MTSFQKVANYDVDSDNQQNERPAGQFTEEELLLGDDLELDEPLAAYDAGQDSPIDIDEFVEQELSGKEDWPVTRDGNDGLLPDASGSSEPSANQRIPAPQHTDGVFANMAAKPDVIQGKAYEEIEPPSYTDAVSDPSPPYFDTSITTGMTEDGEVLIDGMPVGDSLAFVVNVFVSMTFDFLGFLITSLLATSHAAKYGAQCGLGLTLIRVSVLIKDKTSITEDHDQYNAAYAVDPVEEKQRREWSAFLLMIIGLFICVRSLAEYIRASRMRDVIQASPASFPVVA</sequence>
<evidence type="ECO:0000256" key="2">
    <source>
        <dbReference type="ARBA" id="ARBA00022692"/>
    </source>
</evidence>
<dbReference type="VEuPathDB" id="FungiDB:BDEG_26181"/>
<dbReference type="Proteomes" id="UP000077115">
    <property type="component" value="Unassembled WGS sequence"/>
</dbReference>
<proteinExistence type="predicted"/>
<evidence type="ECO:0000256" key="4">
    <source>
        <dbReference type="ARBA" id="ARBA00023136"/>
    </source>
</evidence>
<dbReference type="InterPro" id="IPR019325">
    <property type="entry name" value="NEDD4/Bsd2"/>
</dbReference>
<evidence type="ECO:0000313" key="8">
    <source>
        <dbReference type="Proteomes" id="UP000077115"/>
    </source>
</evidence>
<reference evidence="7 8" key="2">
    <citation type="submission" date="2016-05" db="EMBL/GenBank/DDBJ databases">
        <title>Lineage-specific infection strategies underlie the spectrum of fungal disease in amphibians.</title>
        <authorList>
            <person name="Cuomo C.A."/>
            <person name="Farrer R.A."/>
            <person name="James T."/>
            <person name="Longcore J."/>
            <person name="Birren B."/>
        </authorList>
    </citation>
    <scope>NUCLEOTIDE SEQUENCE [LARGE SCALE GENOMIC DNA]</scope>
    <source>
        <strain evidence="7 8">JEL423</strain>
    </source>
</reference>
<keyword evidence="4 6" id="KW-0472">Membrane</keyword>
<dbReference type="PANTHER" id="PTHR13396:SF5">
    <property type="entry name" value="NEDD4 FAMILY INTERACTING PROTEIN"/>
    <property type="match status" value="1"/>
</dbReference>
<feature type="compositionally biased region" description="Basic and acidic residues" evidence="5">
    <location>
        <begin position="64"/>
        <end position="77"/>
    </location>
</feature>
<dbReference type="GO" id="GO:0030001">
    <property type="term" value="P:metal ion transport"/>
    <property type="evidence" value="ECO:0007669"/>
    <property type="project" value="InterPro"/>
</dbReference>
<dbReference type="CDD" id="cd22212">
    <property type="entry name" value="NDFIP-like"/>
    <property type="match status" value="1"/>
</dbReference>
<dbReference type="STRING" id="403673.A0A177WRL0"/>
<evidence type="ECO:0008006" key="9">
    <source>
        <dbReference type="Google" id="ProtNLM"/>
    </source>
</evidence>
<accession>A0A177WRL0</accession>
<organism evidence="7 8">
    <name type="scientific">Batrachochytrium dendrobatidis (strain JEL423)</name>
    <dbReference type="NCBI Taxonomy" id="403673"/>
    <lineage>
        <taxon>Eukaryota</taxon>
        <taxon>Fungi</taxon>
        <taxon>Fungi incertae sedis</taxon>
        <taxon>Chytridiomycota</taxon>
        <taxon>Chytridiomycota incertae sedis</taxon>
        <taxon>Chytridiomycetes</taxon>
        <taxon>Rhizophydiales</taxon>
        <taxon>Rhizophydiales incertae sedis</taxon>
        <taxon>Batrachochytrium</taxon>
    </lineage>
</organism>